<dbReference type="GO" id="GO:0031777">
    <property type="term" value="F:type 1 melanin-concentrating hormone receptor binding"/>
    <property type="evidence" value="ECO:0007669"/>
    <property type="project" value="TreeGrafter"/>
</dbReference>
<dbReference type="AlphaFoldDB" id="A0A674K681"/>
<reference evidence="3" key="2">
    <citation type="submission" date="2025-09" db="UniProtKB">
        <authorList>
            <consortium name="Ensembl"/>
        </authorList>
    </citation>
    <scope>IDENTIFICATION</scope>
</reference>
<sequence length="176" mass="20236">MALQVLFKRMHIPSYMLILIFSLFSQGFLLSVSKSMRKVEDDDMILNALNIGKAVWNGGKTEKTETTPTLEHYKMEDSSFLDEEEDRNPKFLNIGSKHNFISHGSPLNLGIKQLPYLALKGSMAFPADTEIQNIESIQERRETGDEENSAKFPIGRRDFDMLRCMLGRVYRPCWQV</sequence>
<evidence type="ECO:0000256" key="1">
    <source>
        <dbReference type="ARBA" id="ARBA00022729"/>
    </source>
</evidence>
<dbReference type="Pfam" id="PF05824">
    <property type="entry name" value="Pro-MCH"/>
    <property type="match status" value="1"/>
</dbReference>
<evidence type="ECO:0000313" key="4">
    <source>
        <dbReference type="Proteomes" id="UP000472274"/>
    </source>
</evidence>
<dbReference type="GO" id="GO:0045202">
    <property type="term" value="C:synapse"/>
    <property type="evidence" value="ECO:0007669"/>
    <property type="project" value="GOC"/>
</dbReference>
<dbReference type="GO" id="GO:0030354">
    <property type="term" value="F:melanin-concentrating hormone activity"/>
    <property type="evidence" value="ECO:0007669"/>
    <property type="project" value="InterPro"/>
</dbReference>
<evidence type="ECO:0000256" key="2">
    <source>
        <dbReference type="SAM" id="Phobius"/>
    </source>
</evidence>
<protein>
    <submittedName>
        <fullName evidence="3">Pro-melanin concentrating hormone</fullName>
    </submittedName>
</protein>
<keyword evidence="1" id="KW-0732">Signal</keyword>
<dbReference type="Proteomes" id="UP000472274">
    <property type="component" value="Unplaced"/>
</dbReference>
<dbReference type="GeneTree" id="ENSGT00390000004984"/>
<dbReference type="PRINTS" id="PR01641">
    <property type="entry name" value="PROMCHFAMILY"/>
</dbReference>
<dbReference type="GO" id="GO:0007268">
    <property type="term" value="P:chemical synaptic transmission"/>
    <property type="evidence" value="ECO:0007669"/>
    <property type="project" value="InterPro"/>
</dbReference>
<keyword evidence="2" id="KW-0812">Transmembrane</keyword>
<name>A0A674K681_9SAUR</name>
<organism evidence="3 4">
    <name type="scientific">Terrapene triunguis</name>
    <name type="common">Three-toed box turtle</name>
    <dbReference type="NCBI Taxonomy" id="2587831"/>
    <lineage>
        <taxon>Eukaryota</taxon>
        <taxon>Metazoa</taxon>
        <taxon>Chordata</taxon>
        <taxon>Craniata</taxon>
        <taxon>Vertebrata</taxon>
        <taxon>Euteleostomi</taxon>
        <taxon>Archelosauria</taxon>
        <taxon>Testudinata</taxon>
        <taxon>Testudines</taxon>
        <taxon>Cryptodira</taxon>
        <taxon>Durocryptodira</taxon>
        <taxon>Testudinoidea</taxon>
        <taxon>Emydidae</taxon>
        <taxon>Terrapene</taxon>
    </lineage>
</organism>
<accession>A0A674K681</accession>
<evidence type="ECO:0000313" key="3">
    <source>
        <dbReference type="Ensembl" id="ENSTMTP00000027957.1"/>
    </source>
</evidence>
<dbReference type="InParanoid" id="A0A674K681"/>
<dbReference type="PANTHER" id="PTHR12091:SF0">
    <property type="entry name" value="PRO-MCH"/>
    <property type="match status" value="1"/>
</dbReference>
<dbReference type="PANTHER" id="PTHR12091">
    <property type="entry name" value="MELANIN-CONCENTRATING HORMONE"/>
    <property type="match status" value="1"/>
</dbReference>
<feature type="transmembrane region" description="Helical" evidence="2">
    <location>
        <begin position="12"/>
        <end position="32"/>
    </location>
</feature>
<keyword evidence="2" id="KW-1133">Transmembrane helix</keyword>
<dbReference type="InterPro" id="IPR005456">
    <property type="entry name" value="Prepro-melanin_conc_hormone"/>
</dbReference>
<reference evidence="3" key="1">
    <citation type="submission" date="2025-08" db="UniProtKB">
        <authorList>
            <consortium name="Ensembl"/>
        </authorList>
    </citation>
    <scope>IDENTIFICATION</scope>
</reference>
<keyword evidence="2" id="KW-0472">Membrane</keyword>
<gene>
    <name evidence="3" type="primary">PMCH</name>
</gene>
<proteinExistence type="predicted"/>
<keyword evidence="4" id="KW-1185">Reference proteome</keyword>
<dbReference type="GO" id="GO:0007631">
    <property type="term" value="P:feeding behavior"/>
    <property type="evidence" value="ECO:0007669"/>
    <property type="project" value="Ensembl"/>
</dbReference>
<dbReference type="Ensembl" id="ENSTMTT00000028965.1">
    <property type="protein sequence ID" value="ENSTMTP00000027957.1"/>
    <property type="gene ID" value="ENSTMTG00000020333.1"/>
</dbReference>
<dbReference type="GO" id="GO:0005634">
    <property type="term" value="C:nucleus"/>
    <property type="evidence" value="ECO:0007669"/>
    <property type="project" value="Ensembl"/>
</dbReference>